<protein>
    <submittedName>
        <fullName evidence="2">4639_t:CDS:1</fullName>
    </submittedName>
</protein>
<reference evidence="2" key="1">
    <citation type="submission" date="2021-06" db="EMBL/GenBank/DDBJ databases">
        <authorList>
            <person name="Kallberg Y."/>
            <person name="Tangrot J."/>
            <person name="Rosling A."/>
        </authorList>
    </citation>
    <scope>NUCLEOTIDE SEQUENCE</scope>
    <source>
        <strain evidence="2">MT106</strain>
    </source>
</reference>
<feature type="region of interest" description="Disordered" evidence="1">
    <location>
        <begin position="1"/>
        <end position="27"/>
    </location>
</feature>
<sequence length="45" mass="5142">ELAETCWHSSKEKLNSDESEGGVHPTGKVHPEFYIIYTGYYVTHT</sequence>
<organism evidence="2 3">
    <name type="scientific">Ambispora gerdemannii</name>
    <dbReference type="NCBI Taxonomy" id="144530"/>
    <lineage>
        <taxon>Eukaryota</taxon>
        <taxon>Fungi</taxon>
        <taxon>Fungi incertae sedis</taxon>
        <taxon>Mucoromycota</taxon>
        <taxon>Glomeromycotina</taxon>
        <taxon>Glomeromycetes</taxon>
        <taxon>Archaeosporales</taxon>
        <taxon>Ambisporaceae</taxon>
        <taxon>Ambispora</taxon>
    </lineage>
</organism>
<dbReference type="EMBL" id="CAJVPL010011110">
    <property type="protein sequence ID" value="CAG8683036.1"/>
    <property type="molecule type" value="Genomic_DNA"/>
</dbReference>
<keyword evidence="3" id="KW-1185">Reference proteome</keyword>
<feature type="non-terminal residue" evidence="2">
    <location>
        <position position="1"/>
    </location>
</feature>
<dbReference type="Proteomes" id="UP000789831">
    <property type="component" value="Unassembled WGS sequence"/>
</dbReference>
<evidence type="ECO:0000313" key="2">
    <source>
        <dbReference type="EMBL" id="CAG8683036.1"/>
    </source>
</evidence>
<evidence type="ECO:0000256" key="1">
    <source>
        <dbReference type="SAM" id="MobiDB-lite"/>
    </source>
</evidence>
<proteinExistence type="predicted"/>
<gene>
    <name evidence="2" type="ORF">AGERDE_LOCUS12756</name>
</gene>
<evidence type="ECO:0000313" key="3">
    <source>
        <dbReference type="Proteomes" id="UP000789831"/>
    </source>
</evidence>
<name>A0A9N9ELM8_9GLOM</name>
<comment type="caution">
    <text evidence="2">The sequence shown here is derived from an EMBL/GenBank/DDBJ whole genome shotgun (WGS) entry which is preliminary data.</text>
</comment>
<accession>A0A9N9ELM8</accession>
<dbReference type="AlphaFoldDB" id="A0A9N9ELM8"/>
<feature type="non-terminal residue" evidence="2">
    <location>
        <position position="45"/>
    </location>
</feature>